<name>A0A2P5C9W6_PARAD</name>
<organism evidence="1 2">
    <name type="scientific">Parasponia andersonii</name>
    <name type="common">Sponia andersonii</name>
    <dbReference type="NCBI Taxonomy" id="3476"/>
    <lineage>
        <taxon>Eukaryota</taxon>
        <taxon>Viridiplantae</taxon>
        <taxon>Streptophyta</taxon>
        <taxon>Embryophyta</taxon>
        <taxon>Tracheophyta</taxon>
        <taxon>Spermatophyta</taxon>
        <taxon>Magnoliopsida</taxon>
        <taxon>eudicotyledons</taxon>
        <taxon>Gunneridae</taxon>
        <taxon>Pentapetalae</taxon>
        <taxon>rosids</taxon>
        <taxon>fabids</taxon>
        <taxon>Rosales</taxon>
        <taxon>Cannabaceae</taxon>
        <taxon>Parasponia</taxon>
    </lineage>
</organism>
<reference evidence="2" key="1">
    <citation type="submission" date="2016-06" db="EMBL/GenBank/DDBJ databases">
        <title>Parallel loss of symbiosis genes in relatives of nitrogen-fixing non-legume Parasponia.</title>
        <authorList>
            <person name="Van Velzen R."/>
            <person name="Holmer R."/>
            <person name="Bu F."/>
            <person name="Rutten L."/>
            <person name="Van Zeijl A."/>
            <person name="Liu W."/>
            <person name="Santuari L."/>
            <person name="Cao Q."/>
            <person name="Sharma T."/>
            <person name="Shen D."/>
            <person name="Roswanjaya Y."/>
            <person name="Wardhani T."/>
            <person name="Kalhor M.S."/>
            <person name="Jansen J."/>
            <person name="Van den Hoogen J."/>
            <person name="Gungor B."/>
            <person name="Hartog M."/>
            <person name="Hontelez J."/>
            <person name="Verver J."/>
            <person name="Yang W.-C."/>
            <person name="Schijlen E."/>
            <person name="Repin R."/>
            <person name="Schilthuizen M."/>
            <person name="Schranz E."/>
            <person name="Heidstra R."/>
            <person name="Miyata K."/>
            <person name="Fedorova E."/>
            <person name="Kohlen W."/>
            <person name="Bisseling T."/>
            <person name="Smit S."/>
            <person name="Geurts R."/>
        </authorList>
    </citation>
    <scope>NUCLEOTIDE SEQUENCE [LARGE SCALE GENOMIC DNA]</scope>
    <source>
        <strain evidence="2">cv. WU1-14</strain>
    </source>
</reference>
<dbReference type="OrthoDB" id="10414388at2759"/>
<evidence type="ECO:0000313" key="1">
    <source>
        <dbReference type="EMBL" id="PON57794.1"/>
    </source>
</evidence>
<accession>A0A2P5C9W6</accession>
<feature type="non-terminal residue" evidence="1">
    <location>
        <position position="108"/>
    </location>
</feature>
<evidence type="ECO:0000313" key="2">
    <source>
        <dbReference type="Proteomes" id="UP000237105"/>
    </source>
</evidence>
<protein>
    <submittedName>
        <fullName evidence="1">Uncharacterized protein</fullName>
    </submittedName>
</protein>
<keyword evidence="2" id="KW-1185">Reference proteome</keyword>
<dbReference type="EMBL" id="JXTB01000156">
    <property type="protein sequence ID" value="PON57794.1"/>
    <property type="molecule type" value="Genomic_DNA"/>
</dbReference>
<gene>
    <name evidence="1" type="ORF">PanWU01x14_171560</name>
</gene>
<dbReference type="Proteomes" id="UP000237105">
    <property type="component" value="Unassembled WGS sequence"/>
</dbReference>
<dbReference type="AlphaFoldDB" id="A0A2P5C9W6"/>
<sequence>MGAAEEGKSSLRILGVRERVKTAEGATAAGAAFEFDVEEAERRARLLERVVGPDEEDEGAAEEASARFRLRVSIQEPQPPQFAYSLAKSGDQTFPDPIILRITKFPIT</sequence>
<proteinExistence type="predicted"/>
<comment type="caution">
    <text evidence="1">The sequence shown here is derived from an EMBL/GenBank/DDBJ whole genome shotgun (WGS) entry which is preliminary data.</text>
</comment>